<keyword evidence="2" id="KW-1185">Reference proteome</keyword>
<proteinExistence type="predicted"/>
<comment type="caution">
    <text evidence="1">The sequence shown here is derived from an EMBL/GenBank/DDBJ whole genome shotgun (WGS) entry which is preliminary data.</text>
</comment>
<dbReference type="EMBL" id="JAOYFB010000002">
    <property type="protein sequence ID" value="KAK4007558.1"/>
    <property type="molecule type" value="Genomic_DNA"/>
</dbReference>
<organism evidence="1 2">
    <name type="scientific">Daphnia magna</name>
    <dbReference type="NCBI Taxonomy" id="35525"/>
    <lineage>
        <taxon>Eukaryota</taxon>
        <taxon>Metazoa</taxon>
        <taxon>Ecdysozoa</taxon>
        <taxon>Arthropoda</taxon>
        <taxon>Crustacea</taxon>
        <taxon>Branchiopoda</taxon>
        <taxon>Diplostraca</taxon>
        <taxon>Cladocera</taxon>
        <taxon>Anomopoda</taxon>
        <taxon>Daphniidae</taxon>
        <taxon>Daphnia</taxon>
    </lineage>
</organism>
<protein>
    <submittedName>
        <fullName evidence="1">Uncharacterized protein</fullName>
    </submittedName>
</protein>
<reference evidence="1 2" key="1">
    <citation type="journal article" date="2023" name="Nucleic Acids Res.">
        <title>The hologenome of Daphnia magna reveals possible DNA methylation and microbiome-mediated evolution of the host genome.</title>
        <authorList>
            <person name="Chaturvedi A."/>
            <person name="Li X."/>
            <person name="Dhandapani V."/>
            <person name="Marshall H."/>
            <person name="Kissane S."/>
            <person name="Cuenca-Cambronero M."/>
            <person name="Asole G."/>
            <person name="Calvet F."/>
            <person name="Ruiz-Romero M."/>
            <person name="Marangio P."/>
            <person name="Guigo R."/>
            <person name="Rago D."/>
            <person name="Mirbahai L."/>
            <person name="Eastwood N."/>
            <person name="Colbourne J.K."/>
            <person name="Zhou J."/>
            <person name="Mallon E."/>
            <person name="Orsini L."/>
        </authorList>
    </citation>
    <scope>NUCLEOTIDE SEQUENCE [LARGE SCALE GENOMIC DNA]</scope>
    <source>
        <strain evidence="1">LRV0_1</strain>
    </source>
</reference>
<dbReference type="Proteomes" id="UP001234178">
    <property type="component" value="Unassembled WGS sequence"/>
</dbReference>
<evidence type="ECO:0000313" key="1">
    <source>
        <dbReference type="EMBL" id="KAK4007558.1"/>
    </source>
</evidence>
<sequence length="60" mass="6875">MNDGYCIENGFWHKAQLQRNIVFYELSLLTYSYWRTQFKSMRSLGSASIPMVSACSCLAG</sequence>
<accession>A0ABQ9Z3U5</accession>
<evidence type="ECO:0000313" key="2">
    <source>
        <dbReference type="Proteomes" id="UP001234178"/>
    </source>
</evidence>
<gene>
    <name evidence="1" type="ORF">OUZ56_012716</name>
</gene>
<name>A0ABQ9Z3U5_9CRUS</name>